<keyword evidence="2" id="KW-0442">Lipid degradation</keyword>
<dbReference type="eggNOG" id="COG4188">
    <property type="taxonomic scope" value="Bacteria"/>
</dbReference>
<dbReference type="SUPFAM" id="SSF53474">
    <property type="entry name" value="alpha/beta-Hydrolases"/>
    <property type="match status" value="1"/>
</dbReference>
<evidence type="ECO:0000313" key="5">
    <source>
        <dbReference type="EMBL" id="CDN56689.1"/>
    </source>
</evidence>
<protein>
    <submittedName>
        <fullName evidence="5">Putative dienelactone hydrolase</fullName>
    </submittedName>
</protein>
<dbReference type="PANTHER" id="PTHR10272:SF0">
    <property type="entry name" value="PLATELET-ACTIVATING FACTOR ACETYLHYDROLASE"/>
    <property type="match status" value="1"/>
</dbReference>
<name>A0A068TEW9_NEOGA</name>
<feature type="chain" id="PRO_5001653883" evidence="4">
    <location>
        <begin position="22"/>
        <end position="360"/>
    </location>
</feature>
<dbReference type="PANTHER" id="PTHR10272">
    <property type="entry name" value="PLATELET-ACTIVATING FACTOR ACETYLHYDROLASE"/>
    <property type="match status" value="1"/>
</dbReference>
<reference evidence="6" key="1">
    <citation type="journal article" date="2014" name="BMC Genomics">
        <title>Genome sequencing of two Neorhizobium galegae strains reveals a noeT gene responsible for the unusual acetylation of the nodulation factors.</title>
        <authorList>
            <person name="Osterman J."/>
            <person name="Marsh J."/>
            <person name="Laine P.K."/>
            <person name="Zeng Z."/>
            <person name="Alatalo E."/>
            <person name="Sullivan J.T."/>
            <person name="Young J.P."/>
            <person name="Thomas-Oates J."/>
            <person name="Paulin L."/>
            <person name="Lindstrom K."/>
        </authorList>
    </citation>
    <scope>NUCLEOTIDE SEQUENCE [LARGE SCALE GENOMIC DNA]</scope>
    <source>
        <strain evidence="6">HAMBI 1141</strain>
    </source>
</reference>
<dbReference type="GO" id="GO:0003847">
    <property type="term" value="F:1-alkyl-2-acetylglycerophosphocholine esterase activity"/>
    <property type="evidence" value="ECO:0007669"/>
    <property type="project" value="TreeGrafter"/>
</dbReference>
<dbReference type="PIRSF" id="PIRSF031982">
    <property type="entry name" value="UCP031982_abhydr"/>
    <property type="match status" value="1"/>
</dbReference>
<dbReference type="AlphaFoldDB" id="A0A068TEW9"/>
<keyword evidence="1 5" id="KW-0378">Hydrolase</keyword>
<dbReference type="Proteomes" id="UP000028186">
    <property type="component" value="Chromosome I"/>
</dbReference>
<dbReference type="RefSeq" id="WP_038548246.1">
    <property type="nucleotide sequence ID" value="NZ_HG938355.1"/>
</dbReference>
<gene>
    <name evidence="5" type="ORF">RG1141_CH43770</name>
</gene>
<keyword evidence="4" id="KW-0732">Signal</keyword>
<evidence type="ECO:0000313" key="6">
    <source>
        <dbReference type="Proteomes" id="UP000028186"/>
    </source>
</evidence>
<sequence>MRLKLPFLVLLPFIGPFLADAAFAGDVLPVGIQKISVVSPTRDRALAVTVWYPSKGDGRTGSAGENPIFENSTASRNATIEAGRFPIVLVSHGSGSRADGMGWIAIELAKAGFIVAGPNHPGTTSGDSTPEATPKIWERTQDISDVITALSADPRFKASVDKTRIGVLGFSLGGSTAIELAGARADLDAYKHYCETNSDMMDCRWFLGGRGFAGGEEVAVEPLNLDSVDRSRFEQSNRDARISGVVLVDPGLVEAFKPDSIGAIDIPLAFINLGSAGEIPAAVLSEALAKKASKATYAQVDKADHFSFLPVCKPGAEEFLKKVGEPDPICSDTSRPRSDIHRELAGLIITAFKKMLNAGD</sequence>
<keyword evidence="3" id="KW-0443">Lipid metabolism</keyword>
<evidence type="ECO:0000256" key="2">
    <source>
        <dbReference type="ARBA" id="ARBA00022963"/>
    </source>
</evidence>
<evidence type="ECO:0000256" key="4">
    <source>
        <dbReference type="SAM" id="SignalP"/>
    </source>
</evidence>
<dbReference type="Gene3D" id="3.40.50.1820">
    <property type="entry name" value="alpha/beta hydrolase"/>
    <property type="match status" value="1"/>
</dbReference>
<dbReference type="HOGENOM" id="CLU_045366_1_0_5"/>
<dbReference type="PATRIC" id="fig|1028801.3.peg.4446"/>
<dbReference type="InterPro" id="IPR029058">
    <property type="entry name" value="AB_hydrolase_fold"/>
</dbReference>
<dbReference type="KEGG" id="ngl:RG1141_CH43770"/>
<dbReference type="GO" id="GO:0016042">
    <property type="term" value="P:lipid catabolic process"/>
    <property type="evidence" value="ECO:0007669"/>
    <property type="project" value="UniProtKB-KW"/>
</dbReference>
<proteinExistence type="predicted"/>
<dbReference type="EMBL" id="HG938355">
    <property type="protein sequence ID" value="CDN56689.1"/>
    <property type="molecule type" value="Genomic_DNA"/>
</dbReference>
<organism evidence="5 6">
    <name type="scientific">Neorhizobium galegae bv. officinalis bv. officinalis str. HAMBI 1141</name>
    <dbReference type="NCBI Taxonomy" id="1028801"/>
    <lineage>
        <taxon>Bacteria</taxon>
        <taxon>Pseudomonadati</taxon>
        <taxon>Pseudomonadota</taxon>
        <taxon>Alphaproteobacteria</taxon>
        <taxon>Hyphomicrobiales</taxon>
        <taxon>Rhizobiaceae</taxon>
        <taxon>Rhizobium/Agrobacterium group</taxon>
        <taxon>Neorhizobium</taxon>
    </lineage>
</organism>
<evidence type="ECO:0000256" key="1">
    <source>
        <dbReference type="ARBA" id="ARBA00022801"/>
    </source>
</evidence>
<dbReference type="InterPro" id="IPR016986">
    <property type="entry name" value="UCP031982_abhydr"/>
</dbReference>
<evidence type="ECO:0000256" key="3">
    <source>
        <dbReference type="ARBA" id="ARBA00023098"/>
    </source>
</evidence>
<accession>A0A068TEW9</accession>
<feature type="signal peptide" evidence="4">
    <location>
        <begin position="1"/>
        <end position="21"/>
    </location>
</feature>